<proteinExistence type="predicted"/>
<organism evidence="1 2">
    <name type="scientific">Papaver atlanticum</name>
    <dbReference type="NCBI Taxonomy" id="357466"/>
    <lineage>
        <taxon>Eukaryota</taxon>
        <taxon>Viridiplantae</taxon>
        <taxon>Streptophyta</taxon>
        <taxon>Embryophyta</taxon>
        <taxon>Tracheophyta</taxon>
        <taxon>Spermatophyta</taxon>
        <taxon>Magnoliopsida</taxon>
        <taxon>Ranunculales</taxon>
        <taxon>Papaveraceae</taxon>
        <taxon>Papaveroideae</taxon>
        <taxon>Papaver</taxon>
    </lineage>
</organism>
<dbReference type="EMBL" id="JAJJMB010017986">
    <property type="protein sequence ID" value="KAI3832644.1"/>
    <property type="molecule type" value="Genomic_DNA"/>
</dbReference>
<dbReference type="AlphaFoldDB" id="A0AAD4RV13"/>
<evidence type="ECO:0000313" key="1">
    <source>
        <dbReference type="EMBL" id="KAI3832644.1"/>
    </source>
</evidence>
<sequence>MLKRRLLIRKLNCSNRRFLGRKLEHQHYEHLELNNNYTTFTNFMAMGVSPQSGRIQIEFAKPFLDLSYSV</sequence>
<accession>A0AAD4RV13</accession>
<reference evidence="1" key="1">
    <citation type="submission" date="2022-04" db="EMBL/GenBank/DDBJ databases">
        <title>A functionally conserved STORR gene fusion in Papaver species that diverged 16.8 million years ago.</title>
        <authorList>
            <person name="Catania T."/>
        </authorList>
    </citation>
    <scope>NUCLEOTIDE SEQUENCE</scope>
    <source>
        <strain evidence="1">S-188037</strain>
    </source>
</reference>
<gene>
    <name evidence="1" type="ORF">MKW98_002190</name>
</gene>
<comment type="caution">
    <text evidence="1">The sequence shown here is derived from an EMBL/GenBank/DDBJ whole genome shotgun (WGS) entry which is preliminary data.</text>
</comment>
<evidence type="ECO:0000313" key="2">
    <source>
        <dbReference type="Proteomes" id="UP001202328"/>
    </source>
</evidence>
<keyword evidence="2" id="KW-1185">Reference proteome</keyword>
<name>A0AAD4RV13_9MAGN</name>
<protein>
    <submittedName>
        <fullName evidence="1">Uncharacterized protein</fullName>
    </submittedName>
</protein>
<dbReference type="Proteomes" id="UP001202328">
    <property type="component" value="Unassembled WGS sequence"/>
</dbReference>